<feature type="region of interest" description="Disordered" evidence="1">
    <location>
        <begin position="273"/>
        <end position="308"/>
    </location>
</feature>
<dbReference type="GO" id="GO:0034464">
    <property type="term" value="C:BBSome"/>
    <property type="evidence" value="ECO:0007669"/>
    <property type="project" value="InterPro"/>
</dbReference>
<feature type="compositionally biased region" description="Low complexity" evidence="1">
    <location>
        <begin position="1325"/>
        <end position="1343"/>
    </location>
</feature>
<feature type="compositionally biased region" description="Basic and acidic residues" evidence="1">
    <location>
        <begin position="1295"/>
        <end position="1314"/>
    </location>
</feature>
<protein>
    <recommendedName>
        <fullName evidence="2">PTHB1 N-terminal domain-containing protein</fullName>
    </recommendedName>
</protein>
<evidence type="ECO:0000313" key="3">
    <source>
        <dbReference type="EMBL" id="CEM14715.1"/>
    </source>
</evidence>
<dbReference type="GO" id="GO:0016020">
    <property type="term" value="C:membrane"/>
    <property type="evidence" value="ECO:0007669"/>
    <property type="project" value="TreeGrafter"/>
</dbReference>
<dbReference type="Pfam" id="PF14727">
    <property type="entry name" value="PHTB1_N"/>
    <property type="match status" value="2"/>
</dbReference>
<feature type="compositionally biased region" description="Basic and acidic residues" evidence="1">
    <location>
        <begin position="605"/>
        <end position="617"/>
    </location>
</feature>
<feature type="region of interest" description="Disordered" evidence="1">
    <location>
        <begin position="1461"/>
        <end position="1540"/>
    </location>
</feature>
<feature type="compositionally biased region" description="Basic and acidic residues" evidence="1">
    <location>
        <begin position="1353"/>
        <end position="1362"/>
    </location>
</feature>
<dbReference type="InterPro" id="IPR026511">
    <property type="entry name" value="PTHB1"/>
</dbReference>
<feature type="region of interest" description="Disordered" evidence="1">
    <location>
        <begin position="361"/>
        <end position="391"/>
    </location>
</feature>
<dbReference type="VEuPathDB" id="CryptoDB:Cvel_17577"/>
<name>A0A0G4FL56_9ALVE</name>
<feature type="region of interest" description="Disordered" evidence="1">
    <location>
        <begin position="111"/>
        <end position="162"/>
    </location>
</feature>
<reference evidence="3" key="1">
    <citation type="submission" date="2014-11" db="EMBL/GenBank/DDBJ databases">
        <authorList>
            <person name="Otto D Thomas"/>
            <person name="Naeem Raeece"/>
        </authorList>
    </citation>
    <scope>NUCLEOTIDE SEQUENCE</scope>
</reference>
<feature type="compositionally biased region" description="Basic and acidic residues" evidence="1">
    <location>
        <begin position="576"/>
        <end position="591"/>
    </location>
</feature>
<feature type="region of interest" description="Disordered" evidence="1">
    <location>
        <begin position="565"/>
        <end position="617"/>
    </location>
</feature>
<dbReference type="PANTHER" id="PTHR20991:SF0">
    <property type="entry name" value="PROTEIN PTHB1"/>
    <property type="match status" value="1"/>
</dbReference>
<gene>
    <name evidence="3" type="ORF">Cvel_17577</name>
</gene>
<evidence type="ECO:0000259" key="2">
    <source>
        <dbReference type="Pfam" id="PF14727"/>
    </source>
</evidence>
<proteinExistence type="predicted"/>
<dbReference type="EMBL" id="CDMZ01000455">
    <property type="protein sequence ID" value="CEM14715.1"/>
    <property type="molecule type" value="Genomic_DNA"/>
</dbReference>
<dbReference type="InterPro" id="IPR028073">
    <property type="entry name" value="PHTB1_N_dom"/>
</dbReference>
<feature type="region of interest" description="Disordered" evidence="1">
    <location>
        <begin position="1013"/>
        <end position="1032"/>
    </location>
</feature>
<dbReference type="GO" id="GO:0060271">
    <property type="term" value="P:cilium assembly"/>
    <property type="evidence" value="ECO:0007669"/>
    <property type="project" value="TreeGrafter"/>
</dbReference>
<evidence type="ECO:0000256" key="1">
    <source>
        <dbReference type="SAM" id="MobiDB-lite"/>
    </source>
</evidence>
<organism evidence="3">
    <name type="scientific">Chromera velia CCMP2878</name>
    <dbReference type="NCBI Taxonomy" id="1169474"/>
    <lineage>
        <taxon>Eukaryota</taxon>
        <taxon>Sar</taxon>
        <taxon>Alveolata</taxon>
        <taxon>Colpodellida</taxon>
        <taxon>Chromeraceae</taxon>
        <taxon>Chromera</taxon>
    </lineage>
</organism>
<dbReference type="PANTHER" id="PTHR20991">
    <property type="entry name" value="PARATHYROID HORMONE-RESPONSIVE B1 GENE"/>
    <property type="match status" value="1"/>
</dbReference>
<feature type="domain" description="PTHB1 N-terminal" evidence="2">
    <location>
        <begin position="172"/>
        <end position="562"/>
    </location>
</feature>
<accession>A0A0G4FL56</accession>
<feature type="region of interest" description="Disordered" evidence="1">
    <location>
        <begin position="1249"/>
        <end position="1449"/>
    </location>
</feature>
<feature type="domain" description="PTHB1 N-terminal" evidence="2">
    <location>
        <begin position="1"/>
        <end position="108"/>
    </location>
</feature>
<feature type="compositionally biased region" description="Low complexity" evidence="1">
    <location>
        <begin position="273"/>
        <end position="288"/>
    </location>
</feature>
<feature type="compositionally biased region" description="Pro residues" evidence="1">
    <location>
        <begin position="1267"/>
        <end position="1285"/>
    </location>
</feature>
<sequence length="1540" mass="166331">MSLFTTREWWSVNVGEGDETFDEGCMCAGNFGGCSPSREKIVVGSFSGVLRVFLPQQRGYSPRDLLAEKDLELPILQVAALRLESGVAGPAIAVLHPMRLRFFLLVKEMDRDRDGGGSGSPRRRPSFPMSPGGSVKVQSPGKQGISSGEGNEERGEGDELEFGSFGSPASLESFSLASVREHRLTHSAFNMCVGPFGNSGKEGVCVQSVDAWLSFFGPEGLNFERRLPPDYLVASLALTYCRELEAVLLASGSRNLEAFKVEALSRVTFPQSSSSSVSLRRGSTASVSSGGGGGEGEDGQEGRETGERLTGAARRNVLVFSTQVGESVRAIFCGRVTESGRSVPPVLALAGHAALGAGGDQAGGGDSGYNVHNSSPSRRKGGNGESEQAAARRHLQELPELLVLGERSLFVLRKNGKRLIHLPLTDFIPAAGALFQAPSHRGLWERMEDERVQSEMTAFFGQQWSSGMKFTRKRRVAEAELEGPPVSNFLLAGADGQIRVISEGVVVWGAQMRGESVCESGGGCTAGVCVQIGVGCFGGVKGMIVSLSEKGKLLISYLGTQPDSRCSPFRATCSQDPKRQKSGEGEGEKTSVVENVPRSNSCTETKNRAEEEETARENAKARLAAVREFEELERDHAELLSHFGKSSFESQKAHKGEAEGEGGRCVRRIGQVDGSVNAAMTREVTAAGESGDEWGPGWEGRGDLEGVAGPSPSPLQVLVKGGWVASQLDSERNEQEGQEDFGFFDPEECEEVCVADEDRGFPVQVTMKLHFLFRETPGAICKNIRGDVGCESPALLPIPSTFTLEDLAHNQVAEVPLCFRMRRSVCCSSLEILVTFEFSVDGREGAAGEEKGKGETSYSFLRIRLPLGVVVQKGSVAGSKGDEVYASRRFCVKLETPLSCVPPKGLGSLFGDVVDHPEVQTGVMYSSLGHSQGLETGEWETWGGKHMGVSLCRKACDRTGTRTGRERENGNEEEKVEFILTTDDAALMSLFVSELRLRLETWRASSRLTAPLEDVPASSEAESRGGRARAREKKKQLPSVLWCPSSSVPLEGLLMAVNRYVEEALLTRAADEEGRELGGLPMILEACRGQTFEALDRWEEAEGRVLESHEELQSVLSLCIDTVQCAANLSEVDADELREILWACGGMQAEGGKLGADSVSQGEGAEGDGGGEWRWQWAENVGSSLESALQSCSVKTGPTDISKPLFLCSSSPAPLSVMVNTDRLESLKADIRQLFLLWANTEGRLPWRDGPLSPSGEPPSHDHTLPLPLPPRCLPLLPFQPPPHISPNSPLSDNETGRQREGVTERDRERDQADKALPTSEHTSRPSSLPSSSAAAPAPTTSAFQGTHTPRALAEEHPDRPRRLPPLRPLVHRPAPGNAASSLVPDQRLKAEQPDFPGWQFNPLPGEETNSPPRQKETAAPLSSSQSGNERAASQVRHLNVGDSGGASDLTFSFQFVKDLEREEKERERSWHRETSQSGDLSRHIGENRANRDTPVPTVRSLDSADQREGPGVSAETPVLPPDDLSEGQRETPRLQIDAV</sequence>
<feature type="compositionally biased region" description="Basic and acidic residues" evidence="1">
    <location>
        <begin position="1461"/>
        <end position="1492"/>
    </location>
</feature>